<dbReference type="PANTHER" id="PTHR12526:SF510">
    <property type="entry name" value="D-INOSITOL 3-PHOSPHATE GLYCOSYLTRANSFERASE"/>
    <property type="match status" value="1"/>
</dbReference>
<comment type="caution">
    <text evidence="4">The sequence shown here is derived from an EMBL/GenBank/DDBJ whole genome shotgun (WGS) entry which is preliminary data.</text>
</comment>
<dbReference type="STRING" id="1592317.DPF_2519"/>
<dbReference type="Gene3D" id="3.40.50.2000">
    <property type="entry name" value="Glycogen Phosphorylase B"/>
    <property type="match status" value="1"/>
</dbReference>
<dbReference type="Pfam" id="PF00534">
    <property type="entry name" value="Glycos_transf_1"/>
    <property type="match status" value="1"/>
</dbReference>
<evidence type="ECO:0000256" key="1">
    <source>
        <dbReference type="ARBA" id="ARBA00022676"/>
    </source>
</evidence>
<feature type="domain" description="Glycosyl transferase family 1" evidence="3">
    <location>
        <begin position="204"/>
        <end position="353"/>
    </location>
</feature>
<evidence type="ECO:0000313" key="5">
    <source>
        <dbReference type="Proteomes" id="UP000095200"/>
    </source>
</evidence>
<dbReference type="Proteomes" id="UP000095200">
    <property type="component" value="Unassembled WGS sequence"/>
</dbReference>
<evidence type="ECO:0000259" key="3">
    <source>
        <dbReference type="Pfam" id="PF00534"/>
    </source>
</evidence>
<dbReference type="SUPFAM" id="SSF53756">
    <property type="entry name" value="UDP-Glycosyltransferase/glycogen phosphorylase"/>
    <property type="match status" value="1"/>
</dbReference>
<protein>
    <submittedName>
        <fullName evidence="4">Glycosyl transferase</fullName>
    </submittedName>
</protein>
<keyword evidence="5" id="KW-1185">Reference proteome</keyword>
<dbReference type="InterPro" id="IPR001296">
    <property type="entry name" value="Glyco_trans_1"/>
</dbReference>
<accession>A0A194AL70</accession>
<dbReference type="RefSeq" id="WP_069860022.1">
    <property type="nucleotide sequence ID" value="NZ_BDFE01000020.1"/>
</dbReference>
<gene>
    <name evidence="4" type="ORF">DPF_2519</name>
</gene>
<sequence length="553" mass="62730">MTAKRIWGTLDPFVEGGAYMGRKVANAGFLQTLIGSGTFDEYHFFLADGATISNTKKNFQQMALPSRAVIRFLGRRQLPGQLATTPYHCFHLSDCINWPASLAALRNRYARQLFPITSLTHSLSPTRYVREMLPQIWQGTTSRDCIVSSSTAGRRVVENIFAQARAYLGRSWEDAQEPVCRVIPLGIDLDGFSPPTPEERMLARQERAVGDKEVVLLVFGRISPHSKMDLLPLLRALQRLFWRGISRPSLCLWVAGWVDAGDEFPATLKTLARNMGLRMELIPSPDERVKRRLFAGADIFVSLADNPQETFGLSLLEAGGMGLPVVASDFDGYRDIVVHGQTGFLVPTMGNPQTSMIDEMAPLVSDYHYHLWLSQGTVVAVPPLADRLYQLIQDVTLRQRMGLAGHERVAARFSWERVVAQYVELWNDLWSVPVDPPRPLQTHPLNMAYGKVFERYCSTTLSPSTRLVWTRCGQATYRQQDFLLIYAGLEDWITPELVRQLLFFCRKPITAERLIKKMQEWFPGMGEDRLYLVVLWACKQDLITMVDAWEQND</sequence>
<proteinExistence type="predicted"/>
<dbReference type="PANTHER" id="PTHR12526">
    <property type="entry name" value="GLYCOSYLTRANSFERASE"/>
    <property type="match status" value="1"/>
</dbReference>
<keyword evidence="2 4" id="KW-0808">Transferase</keyword>
<keyword evidence="1" id="KW-0328">Glycosyltransferase</keyword>
<dbReference type="GO" id="GO:0016757">
    <property type="term" value="F:glycosyltransferase activity"/>
    <property type="evidence" value="ECO:0007669"/>
    <property type="project" value="UniProtKB-KW"/>
</dbReference>
<name>A0A194AL70_9BACT</name>
<reference evidence="5" key="1">
    <citation type="submission" date="2016-06" db="EMBL/GenBank/DDBJ databases">
        <title>Draft genome sequence of Desulfoplanes formicivorans strain Pf12B.</title>
        <authorList>
            <person name="Watanabe M."/>
            <person name="Kojima H."/>
            <person name="Fukui M."/>
        </authorList>
    </citation>
    <scope>NUCLEOTIDE SEQUENCE [LARGE SCALE GENOMIC DNA]</scope>
    <source>
        <strain evidence="5">Pf12B</strain>
    </source>
</reference>
<dbReference type="AlphaFoldDB" id="A0A194AL70"/>
<evidence type="ECO:0000313" key="4">
    <source>
        <dbReference type="EMBL" id="GAU09786.1"/>
    </source>
</evidence>
<evidence type="ECO:0000256" key="2">
    <source>
        <dbReference type="ARBA" id="ARBA00022679"/>
    </source>
</evidence>
<organism evidence="4 5">
    <name type="scientific">Desulfoplanes formicivorans</name>
    <dbReference type="NCBI Taxonomy" id="1592317"/>
    <lineage>
        <taxon>Bacteria</taxon>
        <taxon>Pseudomonadati</taxon>
        <taxon>Thermodesulfobacteriota</taxon>
        <taxon>Desulfovibrionia</taxon>
        <taxon>Desulfovibrionales</taxon>
        <taxon>Desulfoplanaceae</taxon>
        <taxon>Desulfoplanes</taxon>
    </lineage>
</organism>
<dbReference type="CDD" id="cd03801">
    <property type="entry name" value="GT4_PimA-like"/>
    <property type="match status" value="1"/>
</dbReference>
<dbReference type="EMBL" id="BDFE01000020">
    <property type="protein sequence ID" value="GAU09786.1"/>
    <property type="molecule type" value="Genomic_DNA"/>
</dbReference>